<dbReference type="SUPFAM" id="SSF52540">
    <property type="entry name" value="P-loop containing nucleoside triphosphate hydrolases"/>
    <property type="match status" value="1"/>
</dbReference>
<sequence>MARFDGFVLLAEMRTGSNHLEESLNQFDGLHCLGEVFNPDFVGHHDSQELFGMDRAARDADPLEMMRRVFEQADGIGGFRFFHDHDPAVLDAVLSEPRVAKIHLTRNPLDAYVSLKIANATGQWRLTNERHRKTAKIRFEPAEFEAVLARRRRHEVHIARVLQTTGQASFQLSFEQIGDVEILNGLARYLGLNQQISMVSGRLKRQNPAPLSDKVENFEEMQAALAGMNLDGLVQAGASEPRHGAAVPAFLVSEAAPLLFMPVKGGPTEAVARWLAAFGGVQSGFTRKTLRQWKNRNKDARSFTIVSHPVERAHAVFERYVLDCGPGSFAHIRARLRADHGLPIPDGAADETYTARERRTAFLGYLEVVKKTLSGQTALRSDPAFSSQEALLQGLSEVLPIDMIIRAEQIALGLSQAAQQAGLAEIPDAPSAELDGHAALAEIYDDEVEAAVRSAYNRDFMAFGFRRWDA</sequence>
<dbReference type="RefSeq" id="WP_093151118.1">
    <property type="nucleotide sequence ID" value="NZ_FNEK01000007.1"/>
</dbReference>
<organism evidence="1 2">
    <name type="scientific">Aliiruegeria lutimaris</name>
    <dbReference type="NCBI Taxonomy" id="571298"/>
    <lineage>
        <taxon>Bacteria</taxon>
        <taxon>Pseudomonadati</taxon>
        <taxon>Pseudomonadota</taxon>
        <taxon>Alphaproteobacteria</taxon>
        <taxon>Rhodobacterales</taxon>
        <taxon>Roseobacteraceae</taxon>
        <taxon>Aliiruegeria</taxon>
    </lineage>
</organism>
<dbReference type="EMBL" id="FNEK01000007">
    <property type="protein sequence ID" value="SDI81447.1"/>
    <property type="molecule type" value="Genomic_DNA"/>
</dbReference>
<protein>
    <submittedName>
        <fullName evidence="1">LPS sulfotransferase NodH</fullName>
    </submittedName>
</protein>
<accession>A0A1G8NMT2</accession>
<dbReference type="OrthoDB" id="7802556at2"/>
<keyword evidence="1" id="KW-0808">Transferase</keyword>
<keyword evidence="2" id="KW-1185">Reference proteome</keyword>
<reference evidence="1 2" key="1">
    <citation type="submission" date="2016-10" db="EMBL/GenBank/DDBJ databases">
        <authorList>
            <person name="de Groot N.N."/>
        </authorList>
    </citation>
    <scope>NUCLEOTIDE SEQUENCE [LARGE SCALE GENOMIC DNA]</scope>
    <source>
        <strain evidence="1 2">DSM 25294</strain>
    </source>
</reference>
<dbReference type="GO" id="GO:0016740">
    <property type="term" value="F:transferase activity"/>
    <property type="evidence" value="ECO:0007669"/>
    <property type="project" value="UniProtKB-KW"/>
</dbReference>
<evidence type="ECO:0000313" key="1">
    <source>
        <dbReference type="EMBL" id="SDI81447.1"/>
    </source>
</evidence>
<gene>
    <name evidence="1" type="ORF">SAMN04488026_1007103</name>
</gene>
<dbReference type="Gene3D" id="3.40.50.300">
    <property type="entry name" value="P-loop containing nucleotide triphosphate hydrolases"/>
    <property type="match status" value="1"/>
</dbReference>
<dbReference type="STRING" id="571298.SAMN04488026_1007103"/>
<dbReference type="InterPro" id="IPR027417">
    <property type="entry name" value="P-loop_NTPase"/>
</dbReference>
<proteinExistence type="predicted"/>
<dbReference type="Proteomes" id="UP000199382">
    <property type="component" value="Unassembled WGS sequence"/>
</dbReference>
<dbReference type="AlphaFoldDB" id="A0A1G8NMT2"/>
<evidence type="ECO:0000313" key="2">
    <source>
        <dbReference type="Proteomes" id="UP000199382"/>
    </source>
</evidence>
<name>A0A1G8NMT2_9RHOB</name>